<organism evidence="2 3">
    <name type="scientific">Abeliophyllum distichum</name>
    <dbReference type="NCBI Taxonomy" id="126358"/>
    <lineage>
        <taxon>Eukaryota</taxon>
        <taxon>Viridiplantae</taxon>
        <taxon>Streptophyta</taxon>
        <taxon>Embryophyta</taxon>
        <taxon>Tracheophyta</taxon>
        <taxon>Spermatophyta</taxon>
        <taxon>Magnoliopsida</taxon>
        <taxon>eudicotyledons</taxon>
        <taxon>Gunneridae</taxon>
        <taxon>Pentapetalae</taxon>
        <taxon>asterids</taxon>
        <taxon>lamiids</taxon>
        <taxon>Lamiales</taxon>
        <taxon>Oleaceae</taxon>
        <taxon>Forsythieae</taxon>
        <taxon>Abeliophyllum</taxon>
    </lineage>
</organism>
<dbReference type="EMBL" id="JBFOLK010000001">
    <property type="protein sequence ID" value="KAL2542700.1"/>
    <property type="molecule type" value="Genomic_DNA"/>
</dbReference>
<proteinExistence type="predicted"/>
<feature type="coiled-coil region" evidence="1">
    <location>
        <begin position="84"/>
        <end position="118"/>
    </location>
</feature>
<accession>A0ABD1VZ58</accession>
<reference evidence="3" key="1">
    <citation type="submission" date="2024-07" db="EMBL/GenBank/DDBJ databases">
        <title>Two chromosome-level genome assemblies of Korean endemic species Abeliophyllum distichum and Forsythia ovata (Oleaceae).</title>
        <authorList>
            <person name="Jang H."/>
        </authorList>
    </citation>
    <scope>NUCLEOTIDE SEQUENCE [LARGE SCALE GENOMIC DNA]</scope>
</reference>
<keyword evidence="1" id="KW-0175">Coiled coil</keyword>
<comment type="caution">
    <text evidence="2">The sequence shown here is derived from an EMBL/GenBank/DDBJ whole genome shotgun (WGS) entry which is preliminary data.</text>
</comment>
<protein>
    <submittedName>
        <fullName evidence="2">Uncharacterized protein</fullName>
    </submittedName>
</protein>
<evidence type="ECO:0000313" key="3">
    <source>
        <dbReference type="Proteomes" id="UP001604336"/>
    </source>
</evidence>
<evidence type="ECO:0000313" key="2">
    <source>
        <dbReference type="EMBL" id="KAL2542700.1"/>
    </source>
</evidence>
<dbReference type="AlphaFoldDB" id="A0ABD1VZ58"/>
<keyword evidence="3" id="KW-1185">Reference proteome</keyword>
<sequence length="158" mass="17961">MSIARWLILNKEVYITVDGCENKFSKEEAKSKKLSKDLKAMGLEKAQLESDKRALQFKLDMVVAEEAETKDRAFAAETAVAIANSNLEAVIVEKDKQLAEAREEVEKVEVERADAAERVLLAYKEKFENTHEYMELTHRFMTAGGEQLVERIGETHPE</sequence>
<evidence type="ECO:0000256" key="1">
    <source>
        <dbReference type="SAM" id="Coils"/>
    </source>
</evidence>
<dbReference type="Proteomes" id="UP001604336">
    <property type="component" value="Unassembled WGS sequence"/>
</dbReference>
<gene>
    <name evidence="2" type="ORF">Adt_03678</name>
</gene>
<name>A0ABD1VZ58_9LAMI</name>